<dbReference type="InterPro" id="IPR012334">
    <property type="entry name" value="Pectin_lyas_fold"/>
</dbReference>
<dbReference type="Proteomes" id="UP000762253">
    <property type="component" value="Unassembled WGS sequence"/>
</dbReference>
<keyword evidence="2" id="KW-0472">Membrane</keyword>
<organism evidence="4 5">
    <name type="scientific">Brasilonema octagenarum UFV-OR1</name>
    <dbReference type="NCBI Taxonomy" id="417115"/>
    <lineage>
        <taxon>Bacteria</taxon>
        <taxon>Bacillati</taxon>
        <taxon>Cyanobacteriota</taxon>
        <taxon>Cyanophyceae</taxon>
        <taxon>Nostocales</taxon>
        <taxon>Scytonemataceae</taxon>
        <taxon>Brasilonema</taxon>
        <taxon>Octagenarum group</taxon>
    </lineage>
</organism>
<proteinExistence type="predicted"/>
<feature type="domain" description="Filamentous haemagglutinin FhaB/tRNA nuclease CdiA-like TPS" evidence="3">
    <location>
        <begin position="53"/>
        <end position="164"/>
    </location>
</feature>
<keyword evidence="2" id="KW-0812">Transmembrane</keyword>
<dbReference type="Pfam" id="PF05860">
    <property type="entry name" value="TPS"/>
    <property type="match status" value="1"/>
</dbReference>
<evidence type="ECO:0000313" key="4">
    <source>
        <dbReference type="EMBL" id="NMF67168.1"/>
    </source>
</evidence>
<dbReference type="RefSeq" id="WP_169268713.1">
    <property type="nucleotide sequence ID" value="NZ_QMEC01000232.1"/>
</dbReference>
<evidence type="ECO:0000259" key="3">
    <source>
        <dbReference type="SMART" id="SM00912"/>
    </source>
</evidence>
<sequence>MKHNWRSPSWVDSFGALRSILKAYWLFFITSPLCAIGGLTSINTVTAQQVTSDGTASTTVIVTPDGKNFNINDGTTRGTNLFHSFKEFSVPNGGSATFNNAANIQNIISRVTGGSVSNIDGLIRTLNPANLFLLNPAGIIFGPNASLNIGGSFLGTTANSFLFDNGLEFSATNPQAPPLLTINVPIGLGFRDNPQNITTKSTTTEYPILQVNPGNSLALVGGNVNLDGSFLRALGGRVELGGLSAAGTVGLNGDGSLSFPVGVQRADVSLTNEAFLDVRAGGGGSIAVNARNLDISGGSGLYAGIRQGFGLVGSQAGNVDIDATGSVKLSGSSIYNFVPFGGTGNSGNINIKAESVSLSDGFVQASNAGQGNAGNIRVEAKDTVSLANRSLILSNIGNSQRQPAKGKVGNIQIEGRTVSLTERSQLQAGLYSNAEGDPGIVSIKATDSVSFRGTNTGITGIFTDVEPGSIGDGSKIQISTGSTGSVSLTDGALLTASNGGRGNGGDITIDTGSFSNKNGSVVSTSTYGQDNGKAGNLFIKANDLVEVLGTGQPGETSFLDASVQTGGIGKGGDLTIETKKLVVRNAQVGAVNSGKGEGGNLTVRASDSVELSGKVFSINSNNPNEPIRNPAGLFSQINLQGEGKGGNLTIETNRLSVSDGAKVQVATFGKGDAGNLLIRASDIDVYETANANFFPGGIFAGVQVDEDQTRTPPKGFGGSVTIETDRLRVRDGARVSTSTEGDGNAGTLVIRAKESVEVSGKLLNPNGRFYNDTSESQISAAATSTSTGSGGSVSIETPKLIVRDGGTVTVRSDNTKPAGNLEINANSINLDNQGSITATTQSGNGGNIILGVRDLLLLRRNSNISTSAGTIGAGGNGGNITINSPLIVAFPSENSDITANAFSGSGGNITIITQGVFGIQPRSQSTPESDITAFSQQNPSLNGTINIITPDIDPTRGLFELSETVIDPAQRVAQNPCVKGFGSSFTITGRGGLPTDPNKILSSNNVRVDLIKPVTSTVSSTTATQKRPSQKPPVKQIIPARGWIYNEKGQVVLVGYDPTKTGPQREQPAPTSNCAATR</sequence>
<name>A0ABX1MIJ3_9CYAN</name>
<evidence type="ECO:0000256" key="1">
    <source>
        <dbReference type="SAM" id="MobiDB-lite"/>
    </source>
</evidence>
<dbReference type="SMART" id="SM00912">
    <property type="entry name" value="Haemagg_act"/>
    <property type="match status" value="1"/>
</dbReference>
<dbReference type="Gene3D" id="2.160.20.10">
    <property type="entry name" value="Single-stranded right-handed beta-helix, Pectin lyase-like"/>
    <property type="match status" value="2"/>
</dbReference>
<protein>
    <recommendedName>
        <fullName evidence="3">Filamentous haemagglutinin FhaB/tRNA nuclease CdiA-like TPS domain-containing protein</fullName>
    </recommendedName>
</protein>
<gene>
    <name evidence="4" type="ORF">DP115_32295</name>
</gene>
<dbReference type="NCBIfam" id="TIGR01901">
    <property type="entry name" value="adhes_NPXG"/>
    <property type="match status" value="1"/>
</dbReference>
<feature type="region of interest" description="Disordered" evidence="1">
    <location>
        <begin position="1057"/>
        <end position="1078"/>
    </location>
</feature>
<comment type="caution">
    <text evidence="4">The sequence shown here is derived from an EMBL/GenBank/DDBJ whole genome shotgun (WGS) entry which is preliminary data.</text>
</comment>
<keyword evidence="2" id="KW-1133">Transmembrane helix</keyword>
<dbReference type="EMBL" id="QMEC01000232">
    <property type="protein sequence ID" value="NMF67168.1"/>
    <property type="molecule type" value="Genomic_DNA"/>
</dbReference>
<dbReference type="InterPro" id="IPR011050">
    <property type="entry name" value="Pectin_lyase_fold/virulence"/>
</dbReference>
<keyword evidence="5" id="KW-1185">Reference proteome</keyword>
<dbReference type="InterPro" id="IPR008638">
    <property type="entry name" value="FhaB/CdiA-like_TPS"/>
</dbReference>
<evidence type="ECO:0000256" key="2">
    <source>
        <dbReference type="SAM" id="Phobius"/>
    </source>
</evidence>
<accession>A0ABX1MIJ3</accession>
<reference evidence="4 5" key="1">
    <citation type="submission" date="2018-06" db="EMBL/GenBank/DDBJ databases">
        <title>Comparative genomics of Brasilonema spp. strains.</title>
        <authorList>
            <person name="Alvarenga D.O."/>
            <person name="Fiore M.F."/>
            <person name="Varani A.M."/>
        </authorList>
    </citation>
    <scope>NUCLEOTIDE SEQUENCE [LARGE SCALE GENOMIC DNA]</scope>
    <source>
        <strain evidence="4 5">UFV-OR1</strain>
    </source>
</reference>
<feature type="compositionally biased region" description="Polar residues" evidence="1">
    <location>
        <begin position="1061"/>
        <end position="1078"/>
    </location>
</feature>
<evidence type="ECO:0000313" key="5">
    <source>
        <dbReference type="Proteomes" id="UP000762253"/>
    </source>
</evidence>
<dbReference type="SUPFAM" id="SSF51126">
    <property type="entry name" value="Pectin lyase-like"/>
    <property type="match status" value="5"/>
</dbReference>
<feature type="transmembrane region" description="Helical" evidence="2">
    <location>
        <begin position="21"/>
        <end position="42"/>
    </location>
</feature>